<dbReference type="PANTHER" id="PTHR43852:SF2">
    <property type="entry name" value="PROTEIN ADENYLYLTRANSFERASE MNTA"/>
    <property type="match status" value="1"/>
</dbReference>
<dbReference type="Proteomes" id="UP000247389">
    <property type="component" value="Unassembled WGS sequence"/>
</dbReference>
<dbReference type="EMBL" id="QICM01000014">
    <property type="protein sequence ID" value="PXV65404.1"/>
    <property type="molecule type" value="Genomic_DNA"/>
</dbReference>
<dbReference type="Pfam" id="PF18765">
    <property type="entry name" value="Polbeta"/>
    <property type="match status" value="1"/>
</dbReference>
<comment type="caution">
    <text evidence="2">The sequence shown here is derived from an EMBL/GenBank/DDBJ whole genome shotgun (WGS) entry which is preliminary data.</text>
</comment>
<accession>A0A1M7IH49</accession>
<dbReference type="Gene3D" id="3.30.460.10">
    <property type="entry name" value="Beta Polymerase, domain 2"/>
    <property type="match status" value="1"/>
</dbReference>
<organism evidence="2 3">
    <name type="scientific">Halanaerobium congolense</name>
    <dbReference type="NCBI Taxonomy" id="54121"/>
    <lineage>
        <taxon>Bacteria</taxon>
        <taxon>Bacillati</taxon>
        <taxon>Bacillota</taxon>
        <taxon>Clostridia</taxon>
        <taxon>Halanaerobiales</taxon>
        <taxon>Halanaerobiaceae</taxon>
        <taxon>Halanaerobium</taxon>
    </lineage>
</organism>
<gene>
    <name evidence="2" type="ORF">C8C78_11463</name>
</gene>
<name>A0A1M7IH49_9FIRM</name>
<evidence type="ECO:0000259" key="1">
    <source>
        <dbReference type="Pfam" id="PF18765"/>
    </source>
</evidence>
<dbReference type="RefSeq" id="WP_073156693.1">
    <property type="nucleotide sequence ID" value="NZ_FNDF01000014.1"/>
</dbReference>
<dbReference type="PANTHER" id="PTHR43852">
    <property type="entry name" value="NUCLEOTIDYLTRANSFERASE"/>
    <property type="match status" value="1"/>
</dbReference>
<protein>
    <submittedName>
        <fullName evidence="2">Putative nucleotidyltransferase</fullName>
    </submittedName>
</protein>
<dbReference type="OrthoDB" id="9816197at2"/>
<feature type="domain" description="Polymerase beta nucleotidyltransferase" evidence="1">
    <location>
        <begin position="6"/>
        <end position="95"/>
    </location>
</feature>
<keyword evidence="2" id="KW-0808">Transferase</keyword>
<dbReference type="InterPro" id="IPR041633">
    <property type="entry name" value="Polbeta"/>
</dbReference>
<dbReference type="SUPFAM" id="SSF81301">
    <property type="entry name" value="Nucleotidyltransferase"/>
    <property type="match status" value="1"/>
</dbReference>
<dbReference type="InterPro" id="IPR052930">
    <property type="entry name" value="TA_antitoxin_MntA"/>
</dbReference>
<reference evidence="2 3" key="1">
    <citation type="submission" date="2018-04" db="EMBL/GenBank/DDBJ databases">
        <title>Subsurface microbial communities from deep shales in Ohio and West Virginia, USA.</title>
        <authorList>
            <person name="Wrighton K."/>
        </authorList>
    </citation>
    <scope>NUCLEOTIDE SEQUENCE [LARGE SCALE GENOMIC DNA]</scope>
    <source>
        <strain evidence="2 3">MSL28</strain>
    </source>
</reference>
<dbReference type="InterPro" id="IPR043519">
    <property type="entry name" value="NT_sf"/>
</dbReference>
<evidence type="ECO:0000313" key="3">
    <source>
        <dbReference type="Proteomes" id="UP000247389"/>
    </source>
</evidence>
<dbReference type="CDD" id="cd05403">
    <property type="entry name" value="NT_KNTase_like"/>
    <property type="match status" value="1"/>
</dbReference>
<dbReference type="NCBIfam" id="NF047752">
    <property type="entry name" value="MntA_antitoxin"/>
    <property type="match status" value="1"/>
</dbReference>
<dbReference type="AlphaFoldDB" id="A0A1M7IH49"/>
<dbReference type="GO" id="GO:0016740">
    <property type="term" value="F:transferase activity"/>
    <property type="evidence" value="ECO:0007669"/>
    <property type="project" value="UniProtKB-KW"/>
</dbReference>
<evidence type="ECO:0000313" key="2">
    <source>
        <dbReference type="EMBL" id="PXV65404.1"/>
    </source>
</evidence>
<proteinExistence type="predicted"/>
<sequence>MKVDLEKIKSFLIKELKAELIYLFGSYAKGKERRDSDLDLAFLAREEIDDYHRFLTAQKLASKLNIDVDLVDLKKASTVFRAQIIQGELLYAEDKKQQQEFEMLTLKKYARLNEERKEIIDKIERGAADG</sequence>